<comment type="caution">
    <text evidence="2">The sequence shown here is derived from an EMBL/GenBank/DDBJ whole genome shotgun (WGS) entry which is preliminary data.</text>
</comment>
<organism evidence="2 3">
    <name type="scientific">Polysphondylium violaceum</name>
    <dbReference type="NCBI Taxonomy" id="133409"/>
    <lineage>
        <taxon>Eukaryota</taxon>
        <taxon>Amoebozoa</taxon>
        <taxon>Evosea</taxon>
        <taxon>Eumycetozoa</taxon>
        <taxon>Dictyostelia</taxon>
        <taxon>Dictyosteliales</taxon>
        <taxon>Dictyosteliaceae</taxon>
        <taxon>Polysphondylium</taxon>
    </lineage>
</organism>
<dbReference type="EMBL" id="AJWJ01000386">
    <property type="protein sequence ID" value="KAF2071335.1"/>
    <property type="molecule type" value="Genomic_DNA"/>
</dbReference>
<proteinExistence type="predicted"/>
<evidence type="ECO:0000313" key="2">
    <source>
        <dbReference type="EMBL" id="KAF2071335.1"/>
    </source>
</evidence>
<evidence type="ECO:0000256" key="1">
    <source>
        <dbReference type="SAM" id="SignalP"/>
    </source>
</evidence>
<accession>A0A8J4PNS0</accession>
<evidence type="ECO:0000313" key="3">
    <source>
        <dbReference type="Proteomes" id="UP000695562"/>
    </source>
</evidence>
<keyword evidence="3" id="KW-1185">Reference proteome</keyword>
<reference evidence="2" key="1">
    <citation type="submission" date="2020-01" db="EMBL/GenBank/DDBJ databases">
        <title>Development of genomics and gene disruption for Polysphondylium violaceum indicates a role for the polyketide synthase stlB in stalk morphogenesis.</title>
        <authorList>
            <person name="Narita B."/>
            <person name="Kawabe Y."/>
            <person name="Kin K."/>
            <person name="Saito T."/>
            <person name="Gibbs R."/>
            <person name="Kuspa A."/>
            <person name="Muzny D."/>
            <person name="Queller D."/>
            <person name="Richards S."/>
            <person name="Strassman J."/>
            <person name="Sucgang R."/>
            <person name="Worley K."/>
            <person name="Schaap P."/>
        </authorList>
    </citation>
    <scope>NUCLEOTIDE SEQUENCE</scope>
    <source>
        <strain evidence="2">QSvi11</strain>
    </source>
</reference>
<gene>
    <name evidence="2" type="ORF">CYY_007348</name>
</gene>
<feature type="signal peptide" evidence="1">
    <location>
        <begin position="1"/>
        <end position="28"/>
    </location>
</feature>
<keyword evidence="1" id="KW-0732">Signal</keyword>
<sequence length="241" mass="26829">MKSISTTKKCQFILIFLLLNNIFVSLDARSHYGISNHNNNYINNKIDINNSNQRLNQHKLQQIENAIQLNIIDFVKGLSVEEFKKIGLGIVQGIEEGLNSGKNVSCTDSLYSQIKITQDLINDLRMVGDISINQLIKDIKSIRPTIDADIALIHNCNLDIILKKITTCTRFGIKNGWVALFTNESGIALSNKLRTAAIIRNAITALLFRNLTNLGVAIGNYMAIFIATPCDLDLVVEQTSP</sequence>
<dbReference type="AlphaFoldDB" id="A0A8J4PNS0"/>
<feature type="chain" id="PRO_5035300331" evidence="1">
    <location>
        <begin position="29"/>
        <end position="241"/>
    </location>
</feature>
<protein>
    <submittedName>
        <fullName evidence="2">Uncharacterized protein</fullName>
    </submittedName>
</protein>
<dbReference type="Proteomes" id="UP000695562">
    <property type="component" value="Unassembled WGS sequence"/>
</dbReference>
<name>A0A8J4PNS0_9MYCE</name>